<dbReference type="InterPro" id="IPR052016">
    <property type="entry name" value="Bact_Sigma-Reg"/>
</dbReference>
<dbReference type="RefSeq" id="WP_203851396.1">
    <property type="nucleotide sequence ID" value="NZ_BAAAVW010000008.1"/>
</dbReference>
<dbReference type="AlphaFoldDB" id="A0A919PU28"/>
<dbReference type="PANTHER" id="PTHR43156:SF2">
    <property type="entry name" value="STAGE II SPORULATION PROTEIN E"/>
    <property type="match status" value="1"/>
</dbReference>
<accession>A0A919PU28</accession>
<dbReference type="SUPFAM" id="SSF55785">
    <property type="entry name" value="PYP-like sensor domain (PAS domain)"/>
    <property type="match status" value="1"/>
</dbReference>
<comment type="caution">
    <text evidence="3">The sequence shown here is derived from an EMBL/GenBank/DDBJ whole genome shotgun (WGS) entry which is preliminary data.</text>
</comment>
<keyword evidence="1" id="KW-0378">Hydrolase</keyword>
<reference evidence="3" key="1">
    <citation type="submission" date="2021-01" db="EMBL/GenBank/DDBJ databases">
        <title>Whole genome shotgun sequence of Dactylosporangium siamense NBRC 106093.</title>
        <authorList>
            <person name="Komaki H."/>
            <person name="Tamura T."/>
        </authorList>
    </citation>
    <scope>NUCLEOTIDE SEQUENCE</scope>
    <source>
        <strain evidence="3">NBRC 106093</strain>
    </source>
</reference>
<feature type="domain" description="PPM-type phosphatase" evidence="2">
    <location>
        <begin position="308"/>
        <end position="517"/>
    </location>
</feature>
<keyword evidence="4" id="KW-1185">Reference proteome</keyword>
<evidence type="ECO:0000313" key="4">
    <source>
        <dbReference type="Proteomes" id="UP000660611"/>
    </source>
</evidence>
<dbReference type="PANTHER" id="PTHR43156">
    <property type="entry name" value="STAGE II SPORULATION PROTEIN E-RELATED"/>
    <property type="match status" value="1"/>
</dbReference>
<dbReference type="Proteomes" id="UP000660611">
    <property type="component" value="Unassembled WGS sequence"/>
</dbReference>
<name>A0A919PU28_9ACTN</name>
<proteinExistence type="predicted"/>
<evidence type="ECO:0000256" key="1">
    <source>
        <dbReference type="ARBA" id="ARBA00022801"/>
    </source>
</evidence>
<dbReference type="Gene3D" id="3.60.40.10">
    <property type="entry name" value="PPM-type phosphatase domain"/>
    <property type="match status" value="1"/>
</dbReference>
<evidence type="ECO:0000313" key="3">
    <source>
        <dbReference type="EMBL" id="GIG49727.1"/>
    </source>
</evidence>
<dbReference type="Pfam" id="PF07228">
    <property type="entry name" value="SpoIIE"/>
    <property type="match status" value="1"/>
</dbReference>
<dbReference type="Gene3D" id="3.30.450.20">
    <property type="entry name" value="PAS domain"/>
    <property type="match status" value="1"/>
</dbReference>
<dbReference type="EMBL" id="BONQ01000125">
    <property type="protein sequence ID" value="GIG49727.1"/>
    <property type="molecule type" value="Genomic_DNA"/>
</dbReference>
<dbReference type="SMART" id="SM00331">
    <property type="entry name" value="PP2C_SIG"/>
    <property type="match status" value="1"/>
</dbReference>
<dbReference type="InterPro" id="IPR036457">
    <property type="entry name" value="PPM-type-like_dom_sf"/>
</dbReference>
<organism evidence="3 4">
    <name type="scientific">Dactylosporangium siamense</name>
    <dbReference type="NCBI Taxonomy" id="685454"/>
    <lineage>
        <taxon>Bacteria</taxon>
        <taxon>Bacillati</taxon>
        <taxon>Actinomycetota</taxon>
        <taxon>Actinomycetes</taxon>
        <taxon>Micromonosporales</taxon>
        <taxon>Micromonosporaceae</taxon>
        <taxon>Dactylosporangium</taxon>
    </lineage>
</organism>
<dbReference type="InterPro" id="IPR001932">
    <property type="entry name" value="PPM-type_phosphatase-like_dom"/>
</dbReference>
<sequence length="519" mass="55594">MAHDGARRGTAPAAADSDGDTVTAVVRALLSAVPSGCTWLLPLTGEDGRVADFLVAAVSGRDNDIYGRGAGRIGERFSELYPSLVGGPLWQLYLRAVTDGVAAELSDFRYAEQRAGVVADSLFEISVHPVLGGLLVWWQRVDEARRRLERTELLGSLGWAEYDLVTGRSEWSPGMFRIFERDPALGAMSRSEQAAALLADDRGVSETAWQTLDSGAASDVTVRFRAGGTVKYLRILSDVARDADGSPLKIYAVVQDVTAREDTRTAIERLSDQLRTREMTALAEHRLAAQLQNLIQPVPHEPFPLAGLQAVVSYLPAERAVQVGGDWYHAQTLPDGRVALAVGDVAGHGLDAANGMAHLRFSLVAWLSIGIRDPGTLLAHMNLLCLQLGITGTAAIGVYDPGARTLSWARAGHMPPLLARAGAVSELERPTGLLLGAAADAAYPVLASCLRDDDLVLFYTDGLVERRSASTEVMLGRVKQTLADVSADPGPEPLTRLRGLLHFASPDDDTCTLALRVLP</sequence>
<evidence type="ECO:0000259" key="2">
    <source>
        <dbReference type="SMART" id="SM00331"/>
    </source>
</evidence>
<dbReference type="GO" id="GO:0016791">
    <property type="term" value="F:phosphatase activity"/>
    <property type="evidence" value="ECO:0007669"/>
    <property type="project" value="TreeGrafter"/>
</dbReference>
<gene>
    <name evidence="3" type="ORF">Dsi01nite_077680</name>
</gene>
<dbReference type="InterPro" id="IPR035965">
    <property type="entry name" value="PAS-like_dom_sf"/>
</dbReference>
<protein>
    <recommendedName>
        <fullName evidence="2">PPM-type phosphatase domain-containing protein</fullName>
    </recommendedName>
</protein>